<dbReference type="Proteomes" id="UP000266005">
    <property type="component" value="Unassembled WGS sequence"/>
</dbReference>
<dbReference type="PANTHER" id="PTHR12526:SF630">
    <property type="entry name" value="GLYCOSYLTRANSFERASE"/>
    <property type="match status" value="1"/>
</dbReference>
<dbReference type="CDD" id="cd03801">
    <property type="entry name" value="GT4_PimA-like"/>
    <property type="match status" value="1"/>
</dbReference>
<keyword evidence="4" id="KW-1185">Reference proteome</keyword>
<dbReference type="InterPro" id="IPR028098">
    <property type="entry name" value="Glyco_trans_4-like_N"/>
</dbReference>
<dbReference type="Gene3D" id="3.40.50.2000">
    <property type="entry name" value="Glycogen Phosphorylase B"/>
    <property type="match status" value="2"/>
</dbReference>
<feature type="domain" description="Glycosyltransferase subfamily 4-like N-terminal" evidence="2">
    <location>
        <begin position="36"/>
        <end position="164"/>
    </location>
</feature>
<dbReference type="SUPFAM" id="SSF53756">
    <property type="entry name" value="UDP-Glycosyltransferase/glycogen phosphorylase"/>
    <property type="match status" value="1"/>
</dbReference>
<sequence>MARIKILVVGPSLTRTKGGMATVISDMIRNSYNQPGVSLVHAVSHVEGSFFEKLVTTFKGLYCLLTEPKTDIVHIHVASDVSIFRKSLFVYLALFMNKLIVMHVHGGDFDIYYHKCSPMVQYFIRSTFSRCHKILVLSEYWNKFFRQHISSHNVEVLPNGVYPDEFKTVDNTAGTYTDFLFLGKLCQTKGVYDLLAAIDKVINQYKYTHVRFYLAGTGETSKVKEYIQLKGLEEHVQLLGWLDNRQRMAWLQRVGTVVLPSYIEGLPMALIEAMAAGKVVIGSEVGGIPDLVTEGSGFLMKPGDVDALSRHIMFVAIHPEKMEAIAKNNRNIIAAKYNLVKINQRLFKIYRELVLRKRGLITYRPQTMRPVSKKNEHREWLMLDKRN</sequence>
<name>A0A399SIW1_9BACT</name>
<evidence type="ECO:0000313" key="3">
    <source>
        <dbReference type="EMBL" id="RIJ42062.1"/>
    </source>
</evidence>
<dbReference type="Pfam" id="PF13439">
    <property type="entry name" value="Glyco_transf_4"/>
    <property type="match status" value="1"/>
</dbReference>
<dbReference type="Pfam" id="PF00534">
    <property type="entry name" value="Glycos_transf_1"/>
    <property type="match status" value="1"/>
</dbReference>
<evidence type="ECO:0000313" key="4">
    <source>
        <dbReference type="Proteomes" id="UP000266005"/>
    </source>
</evidence>
<organism evidence="3 4">
    <name type="scientific">Pontibacter oryzae</name>
    <dbReference type="NCBI Taxonomy" id="2304593"/>
    <lineage>
        <taxon>Bacteria</taxon>
        <taxon>Pseudomonadati</taxon>
        <taxon>Bacteroidota</taxon>
        <taxon>Cytophagia</taxon>
        <taxon>Cytophagales</taxon>
        <taxon>Hymenobacteraceae</taxon>
        <taxon>Pontibacter</taxon>
    </lineage>
</organism>
<evidence type="ECO:0000259" key="1">
    <source>
        <dbReference type="Pfam" id="PF00534"/>
    </source>
</evidence>
<dbReference type="OrthoDB" id="9790710at2"/>
<dbReference type="GO" id="GO:0016757">
    <property type="term" value="F:glycosyltransferase activity"/>
    <property type="evidence" value="ECO:0007669"/>
    <property type="project" value="InterPro"/>
</dbReference>
<dbReference type="PANTHER" id="PTHR12526">
    <property type="entry name" value="GLYCOSYLTRANSFERASE"/>
    <property type="match status" value="1"/>
</dbReference>
<evidence type="ECO:0000259" key="2">
    <source>
        <dbReference type="Pfam" id="PF13439"/>
    </source>
</evidence>
<proteinExistence type="predicted"/>
<protein>
    <submittedName>
        <fullName evidence="3">Glycosyltransferase family 1 protein</fullName>
    </submittedName>
</protein>
<keyword evidence="3" id="KW-0808">Transferase</keyword>
<feature type="domain" description="Glycosyl transferase family 1" evidence="1">
    <location>
        <begin position="171"/>
        <end position="331"/>
    </location>
</feature>
<dbReference type="AlphaFoldDB" id="A0A399SIW1"/>
<comment type="caution">
    <text evidence="3">The sequence shown here is derived from an EMBL/GenBank/DDBJ whole genome shotgun (WGS) entry which is preliminary data.</text>
</comment>
<dbReference type="InterPro" id="IPR001296">
    <property type="entry name" value="Glyco_trans_1"/>
</dbReference>
<dbReference type="EMBL" id="QWGE01000002">
    <property type="protein sequence ID" value="RIJ42062.1"/>
    <property type="molecule type" value="Genomic_DNA"/>
</dbReference>
<gene>
    <name evidence="3" type="ORF">D1627_08695</name>
</gene>
<accession>A0A399SIW1</accession>
<dbReference type="RefSeq" id="WP_119431806.1">
    <property type="nucleotide sequence ID" value="NZ_QWGE01000002.1"/>
</dbReference>
<reference evidence="4" key="1">
    <citation type="submission" date="2018-08" db="EMBL/GenBank/DDBJ databases">
        <title>Mucilaginibacter sp. MYSH2.</title>
        <authorList>
            <person name="Seo T."/>
        </authorList>
    </citation>
    <scope>NUCLEOTIDE SEQUENCE [LARGE SCALE GENOMIC DNA]</scope>
    <source>
        <strain evidence="4">KIRAN</strain>
    </source>
</reference>